<accession>A0A9D4PZD2</accession>
<organism evidence="3 4">
    <name type="scientific">Rhipicephalus sanguineus</name>
    <name type="common">Brown dog tick</name>
    <name type="synonym">Ixodes sanguineus</name>
    <dbReference type="NCBI Taxonomy" id="34632"/>
    <lineage>
        <taxon>Eukaryota</taxon>
        <taxon>Metazoa</taxon>
        <taxon>Ecdysozoa</taxon>
        <taxon>Arthropoda</taxon>
        <taxon>Chelicerata</taxon>
        <taxon>Arachnida</taxon>
        <taxon>Acari</taxon>
        <taxon>Parasitiformes</taxon>
        <taxon>Ixodida</taxon>
        <taxon>Ixodoidea</taxon>
        <taxon>Ixodidae</taxon>
        <taxon>Rhipicephalinae</taxon>
        <taxon>Rhipicephalus</taxon>
        <taxon>Rhipicephalus</taxon>
    </lineage>
</organism>
<gene>
    <name evidence="3" type="ORF">HPB52_011094</name>
</gene>
<name>A0A9D4PZD2_RHISA</name>
<comment type="caution">
    <text evidence="3">The sequence shown here is derived from an EMBL/GenBank/DDBJ whole genome shotgun (WGS) entry which is preliminary data.</text>
</comment>
<evidence type="ECO:0000259" key="2">
    <source>
        <dbReference type="Pfam" id="PF20700"/>
    </source>
</evidence>
<dbReference type="PANTHER" id="PTHR33309">
    <property type="entry name" value="KERATIN, ULTRA HIGH-SULFUR MATRIX PROTEIN-LIKE"/>
    <property type="match status" value="1"/>
</dbReference>
<evidence type="ECO:0000313" key="3">
    <source>
        <dbReference type="EMBL" id="KAH7961653.1"/>
    </source>
</evidence>
<sequence length="410" mass="45406">MHHKTFQAISKKVHDAAMRAVTENLNQARAVTKQVVDGSDVAVMYDGTWQKRGHKSHNGVGAAISLDTGLCLDFEVLSNYCHACSLHNDMGSEEEIWQAYHRPVCEKNTDSSAHGMEAEAALRIWERTLLYETPLRFTTFLSDGDSKAYNGVCDAKVYGAGAICKEDCTNHVAKRLGTGIRKLPTPLPRGEKLKPATIEKLQTYQIAITGNRGNLRDMYTAIWASYFHSCSTDGAGSHNFCPPGQESWCKHKRAEAMGEPAPQHTPLLTKAQGRALLPIYKRLSDEKLLARCLRGKTQNAAESLNSKVWLLCPKTKFASRSAVETATAIAVLWYNRGHASFEVVLEELGVLPPASLITLGDYSDKRRIQKMNAQQTAEVRAHRRASATRARLQDSARKDREGVTYSAGEF</sequence>
<dbReference type="AlphaFoldDB" id="A0A9D4PZD2"/>
<feature type="region of interest" description="Disordered" evidence="1">
    <location>
        <begin position="377"/>
        <end position="410"/>
    </location>
</feature>
<evidence type="ECO:0000256" key="1">
    <source>
        <dbReference type="SAM" id="MobiDB-lite"/>
    </source>
</evidence>
<reference evidence="3" key="1">
    <citation type="journal article" date="2020" name="Cell">
        <title>Large-Scale Comparative Analyses of Tick Genomes Elucidate Their Genetic Diversity and Vector Capacities.</title>
        <authorList>
            <consortium name="Tick Genome and Microbiome Consortium (TIGMIC)"/>
            <person name="Jia N."/>
            <person name="Wang J."/>
            <person name="Shi W."/>
            <person name="Du L."/>
            <person name="Sun Y."/>
            <person name="Zhan W."/>
            <person name="Jiang J.F."/>
            <person name="Wang Q."/>
            <person name="Zhang B."/>
            <person name="Ji P."/>
            <person name="Bell-Sakyi L."/>
            <person name="Cui X.M."/>
            <person name="Yuan T.T."/>
            <person name="Jiang B.G."/>
            <person name="Yang W.F."/>
            <person name="Lam T.T."/>
            <person name="Chang Q.C."/>
            <person name="Ding S.J."/>
            <person name="Wang X.J."/>
            <person name="Zhu J.G."/>
            <person name="Ruan X.D."/>
            <person name="Zhao L."/>
            <person name="Wei J.T."/>
            <person name="Ye R.Z."/>
            <person name="Que T.C."/>
            <person name="Du C.H."/>
            <person name="Zhou Y.H."/>
            <person name="Cheng J.X."/>
            <person name="Dai P.F."/>
            <person name="Guo W.B."/>
            <person name="Han X.H."/>
            <person name="Huang E.J."/>
            <person name="Li L.F."/>
            <person name="Wei W."/>
            <person name="Gao Y.C."/>
            <person name="Liu J.Z."/>
            <person name="Shao H.Z."/>
            <person name="Wang X."/>
            <person name="Wang C.C."/>
            <person name="Yang T.C."/>
            <person name="Huo Q.B."/>
            <person name="Li W."/>
            <person name="Chen H.Y."/>
            <person name="Chen S.E."/>
            <person name="Zhou L.G."/>
            <person name="Ni X.B."/>
            <person name="Tian J.H."/>
            <person name="Sheng Y."/>
            <person name="Liu T."/>
            <person name="Pan Y.S."/>
            <person name="Xia L.Y."/>
            <person name="Li J."/>
            <person name="Zhao F."/>
            <person name="Cao W.C."/>
        </authorList>
    </citation>
    <scope>NUCLEOTIDE SEQUENCE</scope>
    <source>
        <strain evidence="3">Rsan-2018</strain>
    </source>
</reference>
<dbReference type="Pfam" id="PF20700">
    <property type="entry name" value="Mutator"/>
    <property type="match status" value="1"/>
</dbReference>
<reference evidence="3" key="2">
    <citation type="submission" date="2021-09" db="EMBL/GenBank/DDBJ databases">
        <authorList>
            <person name="Jia N."/>
            <person name="Wang J."/>
            <person name="Shi W."/>
            <person name="Du L."/>
            <person name="Sun Y."/>
            <person name="Zhan W."/>
            <person name="Jiang J."/>
            <person name="Wang Q."/>
            <person name="Zhang B."/>
            <person name="Ji P."/>
            <person name="Sakyi L.B."/>
            <person name="Cui X."/>
            <person name="Yuan T."/>
            <person name="Jiang B."/>
            <person name="Yang W."/>
            <person name="Lam T.T.-Y."/>
            <person name="Chang Q."/>
            <person name="Ding S."/>
            <person name="Wang X."/>
            <person name="Zhu J."/>
            <person name="Ruan X."/>
            <person name="Zhao L."/>
            <person name="Wei J."/>
            <person name="Que T."/>
            <person name="Du C."/>
            <person name="Cheng J."/>
            <person name="Dai P."/>
            <person name="Han X."/>
            <person name="Huang E."/>
            <person name="Gao Y."/>
            <person name="Liu J."/>
            <person name="Shao H."/>
            <person name="Ye R."/>
            <person name="Li L."/>
            <person name="Wei W."/>
            <person name="Wang X."/>
            <person name="Wang C."/>
            <person name="Huo Q."/>
            <person name="Li W."/>
            <person name="Guo W."/>
            <person name="Chen H."/>
            <person name="Chen S."/>
            <person name="Zhou L."/>
            <person name="Zhou L."/>
            <person name="Ni X."/>
            <person name="Tian J."/>
            <person name="Zhou Y."/>
            <person name="Sheng Y."/>
            <person name="Liu T."/>
            <person name="Pan Y."/>
            <person name="Xia L."/>
            <person name="Li J."/>
            <person name="Zhao F."/>
            <person name="Cao W."/>
        </authorList>
    </citation>
    <scope>NUCLEOTIDE SEQUENCE</scope>
    <source>
        <strain evidence="3">Rsan-2018</strain>
        <tissue evidence="3">Larvae</tissue>
    </source>
</reference>
<dbReference type="PANTHER" id="PTHR33309:SF3">
    <property type="entry name" value="CCHC-TYPE DOMAIN-CONTAINING PROTEIN"/>
    <property type="match status" value="1"/>
</dbReference>
<evidence type="ECO:0000313" key="4">
    <source>
        <dbReference type="Proteomes" id="UP000821837"/>
    </source>
</evidence>
<dbReference type="EMBL" id="JABSTV010001249">
    <property type="protein sequence ID" value="KAH7961653.1"/>
    <property type="molecule type" value="Genomic_DNA"/>
</dbReference>
<proteinExistence type="predicted"/>
<feature type="domain" description="Mutator-like transposase" evidence="2">
    <location>
        <begin position="4"/>
        <end position="249"/>
    </location>
</feature>
<protein>
    <recommendedName>
        <fullName evidence="2">Mutator-like transposase domain-containing protein</fullName>
    </recommendedName>
</protein>
<dbReference type="InterPro" id="IPR049012">
    <property type="entry name" value="Mutator_transp_dom"/>
</dbReference>
<feature type="compositionally biased region" description="Basic and acidic residues" evidence="1">
    <location>
        <begin position="391"/>
        <end position="402"/>
    </location>
</feature>
<dbReference type="Proteomes" id="UP000821837">
    <property type="component" value="Chromosome 3"/>
</dbReference>
<keyword evidence="4" id="KW-1185">Reference proteome</keyword>
<dbReference type="VEuPathDB" id="VectorBase:RSAN_052108"/>